<dbReference type="RefSeq" id="WP_206253416.1">
    <property type="nucleotide sequence ID" value="NZ_CP071060.1"/>
</dbReference>
<accession>A0ABX7M2I3</accession>
<evidence type="ECO:0000259" key="2">
    <source>
        <dbReference type="Pfam" id="PF07589"/>
    </source>
</evidence>
<dbReference type="InterPro" id="IPR013424">
    <property type="entry name" value="Ice-binding_C"/>
</dbReference>
<feature type="domain" description="Ice-binding protein C-terminal" evidence="2">
    <location>
        <begin position="156"/>
        <end position="180"/>
    </location>
</feature>
<evidence type="ECO:0000313" key="3">
    <source>
        <dbReference type="EMBL" id="QSI75641.1"/>
    </source>
</evidence>
<gene>
    <name evidence="3" type="ORF">JY500_14205</name>
</gene>
<proteinExistence type="predicted"/>
<feature type="chain" id="PRO_5045108462" evidence="1">
    <location>
        <begin position="23"/>
        <end position="184"/>
    </location>
</feature>
<dbReference type="Pfam" id="PF07589">
    <property type="entry name" value="PEP-CTERM"/>
    <property type="match status" value="1"/>
</dbReference>
<dbReference type="NCBIfam" id="TIGR02595">
    <property type="entry name" value="PEP_CTERM"/>
    <property type="match status" value="1"/>
</dbReference>
<dbReference type="Proteomes" id="UP000663570">
    <property type="component" value="Chromosome"/>
</dbReference>
<dbReference type="EMBL" id="CP071060">
    <property type="protein sequence ID" value="QSI75641.1"/>
    <property type="molecule type" value="Genomic_DNA"/>
</dbReference>
<protein>
    <submittedName>
        <fullName evidence="3">PEP-CTERM sorting domain-containing protein</fullName>
    </submittedName>
</protein>
<reference evidence="3 4" key="1">
    <citation type="submission" date="2021-02" db="EMBL/GenBank/DDBJ databases">
        <title>Niveibacterium changnyeongensis HC41.</title>
        <authorList>
            <person name="Kang M."/>
        </authorList>
    </citation>
    <scope>NUCLEOTIDE SEQUENCE [LARGE SCALE GENOMIC DNA]</scope>
    <source>
        <strain evidence="3 4">HC41</strain>
    </source>
</reference>
<evidence type="ECO:0000313" key="4">
    <source>
        <dbReference type="Proteomes" id="UP000663570"/>
    </source>
</evidence>
<feature type="signal peptide" evidence="1">
    <location>
        <begin position="1"/>
        <end position="22"/>
    </location>
</feature>
<organism evidence="3 4">
    <name type="scientific">Niveibacterium microcysteis</name>
    <dbReference type="NCBI Taxonomy" id="2811415"/>
    <lineage>
        <taxon>Bacteria</taxon>
        <taxon>Pseudomonadati</taxon>
        <taxon>Pseudomonadota</taxon>
        <taxon>Betaproteobacteria</taxon>
        <taxon>Rhodocyclales</taxon>
        <taxon>Rhodocyclaceae</taxon>
        <taxon>Niveibacterium</taxon>
    </lineage>
</organism>
<sequence>MTTFTRLAAALIFSCLASTGHAATSSSNDLLFDIGTINGHRVYHADYAIWATDGGVFNLDGATVSSNWPWEGRAPLPGEDNYDLYGKSTFYVTAYSKTDAGSDFSSIETYHVNWNTPTAFTFNVRNADLVVINADAFSDGTRAHVAGAFGAGITPAVPEPETYAMMLAGLGVTALAARRRRQAA</sequence>
<evidence type="ECO:0000256" key="1">
    <source>
        <dbReference type="SAM" id="SignalP"/>
    </source>
</evidence>
<name>A0ABX7M2I3_9RHOO</name>
<keyword evidence="4" id="KW-1185">Reference proteome</keyword>
<keyword evidence="1" id="KW-0732">Signal</keyword>